<reference evidence="1 2" key="2">
    <citation type="journal article" date="2022" name="Mol. Ecol. Resour.">
        <title>The genomes of chicory, endive, great burdock and yacon provide insights into Asteraceae paleo-polyploidization history and plant inulin production.</title>
        <authorList>
            <person name="Fan W."/>
            <person name="Wang S."/>
            <person name="Wang H."/>
            <person name="Wang A."/>
            <person name="Jiang F."/>
            <person name="Liu H."/>
            <person name="Zhao H."/>
            <person name="Xu D."/>
            <person name="Zhang Y."/>
        </authorList>
    </citation>
    <scope>NUCLEOTIDE SEQUENCE [LARGE SCALE GENOMIC DNA]</scope>
    <source>
        <strain evidence="2">cv. Yunnan</strain>
        <tissue evidence="1">Leaves</tissue>
    </source>
</reference>
<organism evidence="1 2">
    <name type="scientific">Smallanthus sonchifolius</name>
    <dbReference type="NCBI Taxonomy" id="185202"/>
    <lineage>
        <taxon>Eukaryota</taxon>
        <taxon>Viridiplantae</taxon>
        <taxon>Streptophyta</taxon>
        <taxon>Embryophyta</taxon>
        <taxon>Tracheophyta</taxon>
        <taxon>Spermatophyta</taxon>
        <taxon>Magnoliopsida</taxon>
        <taxon>eudicotyledons</taxon>
        <taxon>Gunneridae</taxon>
        <taxon>Pentapetalae</taxon>
        <taxon>asterids</taxon>
        <taxon>campanulids</taxon>
        <taxon>Asterales</taxon>
        <taxon>Asteraceae</taxon>
        <taxon>Asteroideae</taxon>
        <taxon>Heliantheae alliance</taxon>
        <taxon>Millerieae</taxon>
        <taxon>Smallanthus</taxon>
    </lineage>
</organism>
<keyword evidence="2" id="KW-1185">Reference proteome</keyword>
<accession>A0ACB9HU38</accession>
<evidence type="ECO:0000313" key="2">
    <source>
        <dbReference type="Proteomes" id="UP001056120"/>
    </source>
</evidence>
<sequence length="90" mass="9525">MARHRASSLQALAVFVDGEAANDILSCSSRVSPILLKSAGQDNSCTFSKTISPEAILTEVLREHCCDIRAARKAGEAKSKAEAMGDSSSR</sequence>
<proteinExistence type="predicted"/>
<gene>
    <name evidence="1" type="ORF">L1987_33613</name>
</gene>
<evidence type="ECO:0000313" key="1">
    <source>
        <dbReference type="EMBL" id="KAI3798342.1"/>
    </source>
</evidence>
<name>A0ACB9HU38_9ASTR</name>
<protein>
    <submittedName>
        <fullName evidence="1">Uncharacterized protein</fullName>
    </submittedName>
</protein>
<dbReference type="Proteomes" id="UP001056120">
    <property type="component" value="Linkage Group LG11"/>
</dbReference>
<reference evidence="2" key="1">
    <citation type="journal article" date="2022" name="Mol. Ecol. Resour.">
        <title>The genomes of chicory, endive, great burdock and yacon provide insights into Asteraceae palaeo-polyploidization history and plant inulin production.</title>
        <authorList>
            <person name="Fan W."/>
            <person name="Wang S."/>
            <person name="Wang H."/>
            <person name="Wang A."/>
            <person name="Jiang F."/>
            <person name="Liu H."/>
            <person name="Zhao H."/>
            <person name="Xu D."/>
            <person name="Zhang Y."/>
        </authorList>
    </citation>
    <scope>NUCLEOTIDE SEQUENCE [LARGE SCALE GENOMIC DNA]</scope>
    <source>
        <strain evidence="2">cv. Yunnan</strain>
    </source>
</reference>
<dbReference type="EMBL" id="CM042028">
    <property type="protein sequence ID" value="KAI3798342.1"/>
    <property type="molecule type" value="Genomic_DNA"/>
</dbReference>
<comment type="caution">
    <text evidence="1">The sequence shown here is derived from an EMBL/GenBank/DDBJ whole genome shotgun (WGS) entry which is preliminary data.</text>
</comment>